<feature type="region of interest" description="Disordered" evidence="2">
    <location>
        <begin position="495"/>
        <end position="578"/>
    </location>
</feature>
<evidence type="ECO:0000313" key="3">
    <source>
        <dbReference type="EMBL" id="KKN82967.1"/>
    </source>
</evidence>
<feature type="compositionally biased region" description="Low complexity" evidence="2">
    <location>
        <begin position="558"/>
        <end position="569"/>
    </location>
</feature>
<dbReference type="PANTHER" id="PTHR12697">
    <property type="entry name" value="PBS LYASE HEAT-LIKE PROTEIN"/>
    <property type="match status" value="1"/>
</dbReference>
<dbReference type="InterPro" id="IPR016024">
    <property type="entry name" value="ARM-type_fold"/>
</dbReference>
<comment type="caution">
    <text evidence="3">The sequence shown here is derived from an EMBL/GenBank/DDBJ whole genome shotgun (WGS) entry which is preliminary data.</text>
</comment>
<dbReference type="InterPro" id="IPR021133">
    <property type="entry name" value="HEAT_type_2"/>
</dbReference>
<accession>A0A0F9U6M0</accession>
<comment type="function">
    <text evidence="1">Catalyzes the hydroxylation of the N(6)-(4-aminobutyl)-L-lysine intermediate produced by deoxyhypusine synthase/DHPS on a critical lysine of the eukaryotic translation initiation factor 5A/eIF-5A. This is the second step of the post-translational modification of that lysine into an unusual amino acid residue named hypusine. Hypusination is unique to mature eIF-5A factor and is essential for its function.</text>
</comment>
<gene>
    <name evidence="3" type="ORF">LCGC14_0303820</name>
</gene>
<sequence length="578" mass="60506">MTLHRWKLVGIVLAMICAGVAVSPTRGDKILDERVKRLISQLKDGDKNARRMAAESLGDLGPAAADAVGALMQALKDKQGVVRHFSAWALGKIGPDARGAASALVRCLKDKDGRVRHLAAWSLGEINAPASEAGPALVKAIDDKNQLVRRYAAQSLGALDPAYTGAVEPLVKLLGGSSEELAQIAAVSLGRMGPVAADAIGPLQKLLKIDDRKLRYTAAMSLGKIGNAETSVLPIMIEMLSDENPDVRLNAALAIGNMGPAGLAATEALARMVKDKDHNVRYGAMVALGSLGPAANSAAPTLLEAFRRIEGPQRWDAVSALVQMKRGNLAVADLRKVLKAKEPKDRREAAIVLCAIGKGARPAGEDLQALAKDPDEAVRVAAGRALLAVIGDRETAVAVLIPAMRDSEDADIRSDAAMGLGMVGSPPPKGVVPALIAAMKDRSEWVRWQAIRSLGRFGTGAADARPALMVALKDIHEAVRSAAATALDDIELPPRRQFASANGSGGPGFMEGDDPALSDPNSLPEPFAKAPERATVGEAIEVPTERTPVLGRPIGSVAPPATTQPATTQPKDDEDDSE</sequence>
<dbReference type="GO" id="GO:0016491">
    <property type="term" value="F:oxidoreductase activity"/>
    <property type="evidence" value="ECO:0007669"/>
    <property type="project" value="TreeGrafter"/>
</dbReference>
<dbReference type="InterPro" id="IPR004155">
    <property type="entry name" value="PBS_lyase_HEAT"/>
</dbReference>
<protein>
    <recommendedName>
        <fullName evidence="4">TOG domain-containing protein</fullName>
    </recommendedName>
</protein>
<dbReference type="AlphaFoldDB" id="A0A0F9U6M0"/>
<dbReference type="PROSITE" id="PS50077">
    <property type="entry name" value="HEAT_REPEAT"/>
    <property type="match status" value="1"/>
</dbReference>
<evidence type="ECO:0000256" key="2">
    <source>
        <dbReference type="SAM" id="MobiDB-lite"/>
    </source>
</evidence>
<name>A0A0F9U6M0_9ZZZZ</name>
<dbReference type="Pfam" id="PF13646">
    <property type="entry name" value="HEAT_2"/>
    <property type="match status" value="4"/>
</dbReference>
<dbReference type="Gene3D" id="1.25.10.10">
    <property type="entry name" value="Leucine-rich Repeat Variant"/>
    <property type="match status" value="4"/>
</dbReference>
<evidence type="ECO:0008006" key="4">
    <source>
        <dbReference type="Google" id="ProtNLM"/>
    </source>
</evidence>
<evidence type="ECO:0000256" key="1">
    <source>
        <dbReference type="ARBA" id="ARBA00045876"/>
    </source>
</evidence>
<proteinExistence type="predicted"/>
<organism evidence="3">
    <name type="scientific">marine sediment metagenome</name>
    <dbReference type="NCBI Taxonomy" id="412755"/>
    <lineage>
        <taxon>unclassified sequences</taxon>
        <taxon>metagenomes</taxon>
        <taxon>ecological metagenomes</taxon>
    </lineage>
</organism>
<dbReference type="EMBL" id="LAZR01000192">
    <property type="protein sequence ID" value="KKN82967.1"/>
    <property type="molecule type" value="Genomic_DNA"/>
</dbReference>
<dbReference type="PANTHER" id="PTHR12697:SF5">
    <property type="entry name" value="DEOXYHYPUSINE HYDROXYLASE"/>
    <property type="match status" value="1"/>
</dbReference>
<dbReference type="SUPFAM" id="SSF48371">
    <property type="entry name" value="ARM repeat"/>
    <property type="match status" value="2"/>
</dbReference>
<dbReference type="InterPro" id="IPR011989">
    <property type="entry name" value="ARM-like"/>
</dbReference>
<dbReference type="SMART" id="SM00567">
    <property type="entry name" value="EZ_HEAT"/>
    <property type="match status" value="13"/>
</dbReference>
<reference evidence="3" key="1">
    <citation type="journal article" date="2015" name="Nature">
        <title>Complex archaea that bridge the gap between prokaryotes and eukaryotes.</title>
        <authorList>
            <person name="Spang A."/>
            <person name="Saw J.H."/>
            <person name="Jorgensen S.L."/>
            <person name="Zaremba-Niedzwiedzka K."/>
            <person name="Martijn J."/>
            <person name="Lind A.E."/>
            <person name="van Eijk R."/>
            <person name="Schleper C."/>
            <person name="Guy L."/>
            <person name="Ettema T.J."/>
        </authorList>
    </citation>
    <scope>NUCLEOTIDE SEQUENCE</scope>
</reference>